<feature type="compositionally biased region" description="Basic residues" evidence="3">
    <location>
        <begin position="487"/>
        <end position="498"/>
    </location>
</feature>
<feature type="non-terminal residue" evidence="5">
    <location>
        <position position="1"/>
    </location>
</feature>
<dbReference type="GO" id="GO:0005634">
    <property type="term" value="C:nucleus"/>
    <property type="evidence" value="ECO:0007669"/>
    <property type="project" value="UniProtKB-SubCell"/>
</dbReference>
<feature type="compositionally biased region" description="Basic and acidic residues" evidence="3">
    <location>
        <begin position="522"/>
        <end position="554"/>
    </location>
</feature>
<evidence type="ECO:0000256" key="2">
    <source>
        <dbReference type="ARBA" id="ARBA00023242"/>
    </source>
</evidence>
<sequence>MGKGCFTGTLEQQLSKCLSGVCNINDCLQPPQFPASHQGKAQKGNQLSLVWALMSGNECVHIEIIDQERFQKWGDASCRPLQGSGVENGGCEPEAPPLLCQGPRAFLQGSGVRADEAVSIRAPQRREQSANSKHSRARLASSTEEPPKTSELACHGKSNSQPSVLPLDGYNREPLGDLTVSLTCSPQGAPTDTPDTRLPHRKGGACSLENLKAKGKEGKRALNRIPSATLLSPGRGNNIDGILTLLRAKCGNGRINLCPVVQLIDITKEMSQLSGRLRSSAVRVGCGSLSEDECLELEGQGGWGESTAATGASLHYSFFSSPSLANGLRSPEEQIHKRPKIGPRRQRQPDPERLQPAELPQQQLQPSEPEPKMEKNEDPPAEPPADQLVDLPNQLMSVCPITETTVPLESPLCEAELATNQQNIPECLPITPLNTAPVLAPQVEAIAEERHSEVQQQPPVPRGNPSVMPHPENERKYALRSSGRPRFPCHLRKSSRLRRALEGVTKDEKERPSKEIASMDNSRGRAPAEKSWKGDRVTEALEVRRAEQDDHKGYSETPSGTHSRSEETEMASTATRSKRKGKCVGIRKFVVKVARIPIHMSRRHKSYKISSMESPVVPEGSGGTEEREVSKGPQREPTALLKMKNNGKNVMVMFPPGELPVILKRRRGRPPKQIPPGQPDPREVKAGEVKKPRRRRRVKLPSPLPSYVADTNDAKSDYGDVLSKLAFLNRQPPTTGRCSPPRCWTPSEPESLQQPPENPNISTLLHRLQGFRRRGGRAGCMGGRGGLAGSSESFKRSFSDFFETIGKKRKTPPTDPTQPRKRGKTAAVEHPRVPPGEKVVRKRRPRKNGILKAGQVQQGQEWTAENSWVRKADGRPSQSERGPGYQGSSSPRGFATCDSGKSGYYSAPPQSNQESQGLFAGYFRSLLDSDDSSDLLDFSMSNPAGPRGESRKVPGCYETGSPAQGQRWSPAFPKRCPKASPSNSEGASQPPNPSRPPYPQGSSYNLSHSPSSPHPSGSYPHYSSFGSGSQAGSSPANSSLQPLKQYEAQRLSDCNFPYGGGNNKALPTSPSSHCNMGFSSHHTSNTLGKRGYGFQSSVHSASALLRAESHTGAVSPGGFMATRNNSYPFPLDSCRQYSAVSQWSYRPSYQGNSWNTEVFCPQYPSSYDYNTSSEPKDILDISNYTPQKAKQRSFSETFSESSSDSSHLGQSGASAGYKQQEPPPSGESQSSLSSLEKLMMDWNESTTGPSYNWNQSVLFQGGTKPGRGRRKKAEAQGESHHLGFPSVSSPSSSSSPVPGPKRSTVGARQPRGSRGGFTSCRRERATLGKPKAQKATSQPASMTLFQDSPDMAVDYYSGDSSSMSPLPAQTQGYGLGEREQCEYSSPYSVNPSTPSSEDRFSQMFHSEAASLSPVVALQPEPTKPFHSPPLKPPHAYTGPPKTFSPSCSPTLAYKESPLPCDARRLLSSCAAQSPHRASKDLSHYDSPSYSGSPYWYPQGGSLAGSPHHYDKRDEFAERVGVSPQILSSIPLGHTEKESKEMGRVASLRVAAPPSPYPPLLASTCAATLDNSPIHEEHSLHLPPENYHPRYPPLSAHGQLSMSAPLHRSGVLCQLLDQPTEDNFTVTSL</sequence>
<feature type="compositionally biased region" description="Low complexity" evidence="3">
    <location>
        <begin position="1285"/>
        <end position="1296"/>
    </location>
</feature>
<keyword evidence="2" id="KW-0539">Nucleus</keyword>
<gene>
    <name evidence="5" type="primary">Ahdc1</name>
    <name evidence="5" type="ORF">GTO95_0014908</name>
</gene>
<feature type="compositionally biased region" description="Low complexity" evidence="3">
    <location>
        <begin position="746"/>
        <end position="755"/>
    </location>
</feature>
<name>A0A8J7TFI9_ATRSP</name>
<dbReference type="Pfam" id="PF15735">
    <property type="entry name" value="DUF4683"/>
    <property type="match status" value="1"/>
</dbReference>
<organism evidence="5 6">
    <name type="scientific">Atractosteus spatula</name>
    <name type="common">Alligator gar</name>
    <name type="synonym">Lepisosteus spatula</name>
    <dbReference type="NCBI Taxonomy" id="7917"/>
    <lineage>
        <taxon>Eukaryota</taxon>
        <taxon>Metazoa</taxon>
        <taxon>Chordata</taxon>
        <taxon>Craniata</taxon>
        <taxon>Vertebrata</taxon>
        <taxon>Euteleostomi</taxon>
        <taxon>Actinopterygii</taxon>
        <taxon>Neopterygii</taxon>
        <taxon>Holostei</taxon>
        <taxon>Semionotiformes</taxon>
        <taxon>Lepisosteidae</taxon>
        <taxon>Atractosteus</taxon>
    </lineage>
</organism>
<feature type="compositionally biased region" description="Low complexity" evidence="3">
    <location>
        <begin position="1001"/>
        <end position="1039"/>
    </location>
</feature>
<proteinExistence type="predicted"/>
<dbReference type="InterPro" id="IPR032757">
    <property type="entry name" value="DUF4683"/>
</dbReference>
<feature type="compositionally biased region" description="Basic residues" evidence="3">
    <location>
        <begin position="337"/>
        <end position="346"/>
    </location>
</feature>
<feature type="region of interest" description="Disordered" evidence="3">
    <location>
        <begin position="803"/>
        <end position="916"/>
    </location>
</feature>
<feature type="non-terminal residue" evidence="5">
    <location>
        <position position="1628"/>
    </location>
</feature>
<reference evidence="5" key="1">
    <citation type="journal article" date="2021" name="Cell">
        <title>Tracing the genetic footprints of vertebrate landing in non-teleost ray-finned fishes.</title>
        <authorList>
            <person name="Bi X."/>
            <person name="Wang K."/>
            <person name="Yang L."/>
            <person name="Pan H."/>
            <person name="Jiang H."/>
            <person name="Wei Q."/>
            <person name="Fang M."/>
            <person name="Yu H."/>
            <person name="Zhu C."/>
            <person name="Cai Y."/>
            <person name="He Y."/>
            <person name="Gan X."/>
            <person name="Zeng H."/>
            <person name="Yu D."/>
            <person name="Zhu Y."/>
            <person name="Jiang H."/>
            <person name="Qiu Q."/>
            <person name="Yang H."/>
            <person name="Zhang Y.E."/>
            <person name="Wang W."/>
            <person name="Zhu M."/>
            <person name="He S."/>
            <person name="Zhang G."/>
        </authorList>
    </citation>
    <scope>NUCLEOTIDE SEQUENCE</scope>
    <source>
        <strain evidence="5">Allg_001</strain>
    </source>
</reference>
<feature type="compositionally biased region" description="Polar residues" evidence="3">
    <location>
        <begin position="855"/>
        <end position="866"/>
    </location>
</feature>
<dbReference type="InterPro" id="IPR039225">
    <property type="entry name" value="AHDC1"/>
</dbReference>
<feature type="compositionally biased region" description="Polar residues" evidence="3">
    <location>
        <begin position="876"/>
        <end position="891"/>
    </location>
</feature>
<feature type="compositionally biased region" description="Polar residues" evidence="3">
    <location>
        <begin position="980"/>
        <end position="989"/>
    </location>
</feature>
<accession>A0A8J7TFI9</accession>
<dbReference type="EMBL" id="JAAWVO010054850">
    <property type="protein sequence ID" value="MBN3321363.1"/>
    <property type="molecule type" value="Genomic_DNA"/>
</dbReference>
<feature type="region of interest" description="Disordered" evidence="3">
    <location>
        <begin position="663"/>
        <end position="715"/>
    </location>
</feature>
<feature type="compositionally biased region" description="Low complexity" evidence="3">
    <location>
        <begin position="356"/>
        <end position="367"/>
    </location>
</feature>
<evidence type="ECO:0000256" key="1">
    <source>
        <dbReference type="ARBA" id="ARBA00004123"/>
    </source>
</evidence>
<feature type="compositionally biased region" description="Polar residues" evidence="3">
    <location>
        <begin position="180"/>
        <end position="190"/>
    </location>
</feature>
<evidence type="ECO:0000259" key="4">
    <source>
        <dbReference type="Pfam" id="PF15735"/>
    </source>
</evidence>
<feature type="region of interest" description="Disordered" evidence="3">
    <location>
        <begin position="324"/>
        <end position="388"/>
    </location>
</feature>
<dbReference type="Proteomes" id="UP000736164">
    <property type="component" value="Unassembled WGS sequence"/>
</dbReference>
<feature type="region of interest" description="Disordered" evidence="3">
    <location>
        <begin position="1190"/>
        <end position="1442"/>
    </location>
</feature>
<feature type="region of interest" description="Disordered" evidence="3">
    <location>
        <begin position="930"/>
        <end position="1040"/>
    </location>
</feature>
<feature type="compositionally biased region" description="Low complexity" evidence="3">
    <location>
        <begin position="1194"/>
        <end position="1214"/>
    </location>
</feature>
<feature type="region of interest" description="Disordered" evidence="3">
    <location>
        <begin position="119"/>
        <end position="203"/>
    </location>
</feature>
<evidence type="ECO:0000256" key="3">
    <source>
        <dbReference type="SAM" id="MobiDB-lite"/>
    </source>
</evidence>
<protein>
    <submittedName>
        <fullName evidence="5">AHDC1 protein</fullName>
    </submittedName>
</protein>
<feature type="domain" description="DUF4683" evidence="4">
    <location>
        <begin position="691"/>
        <end position="747"/>
    </location>
</feature>
<keyword evidence="6" id="KW-1185">Reference proteome</keyword>
<dbReference type="PANTHER" id="PTHR15617:SF1">
    <property type="entry name" value="TRANSCRIPTION FACTOR GIBBIN"/>
    <property type="match status" value="1"/>
</dbReference>
<feature type="compositionally biased region" description="Pro residues" evidence="3">
    <location>
        <begin position="990"/>
        <end position="999"/>
    </location>
</feature>
<feature type="compositionally biased region" description="Basic and acidic residues" evidence="3">
    <location>
        <begin position="680"/>
        <end position="690"/>
    </location>
</feature>
<feature type="compositionally biased region" description="Basic and acidic residues" evidence="3">
    <location>
        <begin position="119"/>
        <end position="128"/>
    </location>
</feature>
<evidence type="ECO:0000313" key="6">
    <source>
        <dbReference type="Proteomes" id="UP000736164"/>
    </source>
</evidence>
<comment type="caution">
    <text evidence="5">The sequence shown here is derived from an EMBL/GenBank/DDBJ whole genome shotgun (WGS) entry which is preliminary data.</text>
</comment>
<feature type="compositionally biased region" description="Low complexity" evidence="3">
    <location>
        <begin position="1226"/>
        <end position="1237"/>
    </location>
</feature>
<feature type="region of interest" description="Disordered" evidence="3">
    <location>
        <begin position="730"/>
        <end position="761"/>
    </location>
</feature>
<comment type="subcellular location">
    <subcellularLocation>
        <location evidence="1">Nucleus</location>
    </subcellularLocation>
</comment>
<feature type="region of interest" description="Disordered" evidence="3">
    <location>
        <begin position="451"/>
        <end position="580"/>
    </location>
</feature>
<feature type="compositionally biased region" description="Basic and acidic residues" evidence="3">
    <location>
        <begin position="369"/>
        <end position="378"/>
    </location>
</feature>
<feature type="compositionally biased region" description="Basic and acidic residues" evidence="3">
    <location>
        <begin position="499"/>
        <end position="514"/>
    </location>
</feature>
<feature type="compositionally biased region" description="Polar residues" evidence="3">
    <location>
        <begin position="1382"/>
        <end position="1395"/>
    </location>
</feature>
<feature type="region of interest" description="Disordered" evidence="3">
    <location>
        <begin position="611"/>
        <end position="644"/>
    </location>
</feature>
<dbReference type="PANTHER" id="PTHR15617">
    <property type="entry name" value="TRANSCRIPTION FACTOR GIBBIN"/>
    <property type="match status" value="1"/>
</dbReference>
<feature type="compositionally biased region" description="Polar residues" evidence="3">
    <location>
        <begin position="1243"/>
        <end position="1258"/>
    </location>
</feature>
<evidence type="ECO:0000313" key="5">
    <source>
        <dbReference type="EMBL" id="MBN3321363.1"/>
    </source>
</evidence>
<feature type="compositionally biased region" description="Basic residues" evidence="3">
    <location>
        <begin position="840"/>
        <end position="849"/>
    </location>
</feature>
<feature type="compositionally biased region" description="Polar residues" evidence="3">
    <location>
        <begin position="1334"/>
        <end position="1346"/>
    </location>
</feature>
<feature type="compositionally biased region" description="Basic and acidic residues" evidence="3">
    <location>
        <begin position="624"/>
        <end position="634"/>
    </location>
</feature>
<feature type="compositionally biased region" description="Polar residues" evidence="3">
    <location>
        <begin position="1358"/>
        <end position="1372"/>
    </location>
</feature>